<dbReference type="Proteomes" id="UP001209878">
    <property type="component" value="Unassembled WGS sequence"/>
</dbReference>
<dbReference type="Gene3D" id="1.10.150.20">
    <property type="entry name" value="5' to 3' exonuclease, C-terminal subdomain"/>
    <property type="match status" value="1"/>
</dbReference>
<dbReference type="InterPro" id="IPR001650">
    <property type="entry name" value="Helicase_C-like"/>
</dbReference>
<dbReference type="SMART" id="SM00490">
    <property type="entry name" value="HELICc"/>
    <property type="match status" value="1"/>
</dbReference>
<evidence type="ECO:0000256" key="5">
    <source>
        <dbReference type="SAM" id="MobiDB-lite"/>
    </source>
</evidence>
<accession>A0AAD9KNP7</accession>
<dbReference type="Gene3D" id="3.40.50.300">
    <property type="entry name" value="P-loop containing nucleotide triphosphate hydrolases"/>
    <property type="match status" value="1"/>
</dbReference>
<dbReference type="PANTHER" id="PTHR47961">
    <property type="entry name" value="DNA POLYMERASE THETA, PUTATIVE (AFU_ORTHOLOGUE AFUA_1G05260)-RELATED"/>
    <property type="match status" value="1"/>
</dbReference>
<organism evidence="7 8">
    <name type="scientific">Ridgeia piscesae</name>
    <name type="common">Tubeworm</name>
    <dbReference type="NCBI Taxonomy" id="27915"/>
    <lineage>
        <taxon>Eukaryota</taxon>
        <taxon>Metazoa</taxon>
        <taxon>Spiralia</taxon>
        <taxon>Lophotrochozoa</taxon>
        <taxon>Annelida</taxon>
        <taxon>Polychaeta</taxon>
        <taxon>Sedentaria</taxon>
        <taxon>Canalipalpata</taxon>
        <taxon>Sabellida</taxon>
        <taxon>Siboglinidae</taxon>
        <taxon>Ridgeia</taxon>
    </lineage>
</organism>
<dbReference type="GO" id="GO:0005524">
    <property type="term" value="F:ATP binding"/>
    <property type="evidence" value="ECO:0007669"/>
    <property type="project" value="UniProtKB-KW"/>
</dbReference>
<keyword evidence="3" id="KW-0347">Helicase</keyword>
<feature type="region of interest" description="Disordered" evidence="5">
    <location>
        <begin position="533"/>
        <end position="556"/>
    </location>
</feature>
<keyword evidence="2" id="KW-0378">Hydrolase</keyword>
<dbReference type="EMBL" id="JAODUO010000767">
    <property type="protein sequence ID" value="KAK2174904.1"/>
    <property type="molecule type" value="Genomic_DNA"/>
</dbReference>
<name>A0AAD9KNP7_RIDPI</name>
<evidence type="ECO:0000256" key="1">
    <source>
        <dbReference type="ARBA" id="ARBA00022741"/>
    </source>
</evidence>
<protein>
    <recommendedName>
        <fullName evidence="6">Helicase C-terminal domain-containing protein</fullName>
    </recommendedName>
</protein>
<evidence type="ECO:0000259" key="6">
    <source>
        <dbReference type="PROSITE" id="PS51194"/>
    </source>
</evidence>
<dbReference type="CDD" id="cd18795">
    <property type="entry name" value="SF2_C_Ski2"/>
    <property type="match status" value="1"/>
</dbReference>
<keyword evidence="8" id="KW-1185">Reference proteome</keyword>
<evidence type="ECO:0000256" key="2">
    <source>
        <dbReference type="ARBA" id="ARBA00022801"/>
    </source>
</evidence>
<dbReference type="Gene3D" id="1.10.3380.20">
    <property type="match status" value="1"/>
</dbReference>
<evidence type="ECO:0000313" key="7">
    <source>
        <dbReference type="EMBL" id="KAK2174904.1"/>
    </source>
</evidence>
<dbReference type="FunFam" id="1.10.3380.20:FF:000002">
    <property type="entry name" value="helicase POLQ-like isoform X1"/>
    <property type="match status" value="1"/>
</dbReference>
<dbReference type="PANTHER" id="PTHR47961:SF12">
    <property type="entry name" value="HELICASE POLQ-LIKE"/>
    <property type="match status" value="1"/>
</dbReference>
<dbReference type="Pfam" id="PF21099">
    <property type="entry name" value="POLQ_helical"/>
    <property type="match status" value="1"/>
</dbReference>
<dbReference type="SUPFAM" id="SSF158702">
    <property type="entry name" value="Sec63 N-terminal domain-like"/>
    <property type="match status" value="1"/>
</dbReference>
<sequence>MAEVVSQNDSEFKEFSPDTDRLDTFFYKNMEGPLHFSKLWPFIKKLLILSHGQATVERGFSINTQLLVENLKADSFVSQLEPERKNVKQTERHLLLKALKHAGNGHLCPVLRKTVVCGVAYHHGGLTTDERKLIEEAYAGATLCVLTCTSTLAAGVNLPAKRVILRSPYVGMGFISRSQYKQMTGRAGRAGIDSSGESIIICQTKDKQQLTTSVQSIQTFLRRTLCHVQSTQLDIDLVSLASTELQTLLDVGLVKLTSGQNGELEVTSLGRATFKGSVDIDRANQLYTDLRTALQSLTLANHLHLLYLVTPYDLGSQVRPSWMTYFNQMNNLDESELKVAALVGVSESYITKKASGQRTRKNVDEDVVERFYLTLILYSLWRQQSVWEVAAKFQLPRGFIQQLLTGAASFASCVLHFSQELDDLWALQDLLPGFVKRLSYCVTMELLPLVEIPAVSIGRARQLYRAGYKTLQQVAYAESSALVKVIEFLSHKAAKQIIASAKLLLTEKVESLRDEADVMTTIPVDMPTKTVTLATEPGSSPASSLTLSRSQTIRRS</sequence>
<dbReference type="AlphaFoldDB" id="A0AAD9KNP7"/>
<dbReference type="GO" id="GO:0016787">
    <property type="term" value="F:hydrolase activity"/>
    <property type="evidence" value="ECO:0007669"/>
    <property type="project" value="UniProtKB-KW"/>
</dbReference>
<comment type="caution">
    <text evidence="7">The sequence shown here is derived from an EMBL/GenBank/DDBJ whole genome shotgun (WGS) entry which is preliminary data.</text>
</comment>
<evidence type="ECO:0000313" key="8">
    <source>
        <dbReference type="Proteomes" id="UP001209878"/>
    </source>
</evidence>
<feature type="domain" description="Helicase C-terminal" evidence="6">
    <location>
        <begin position="79"/>
        <end position="239"/>
    </location>
</feature>
<dbReference type="GO" id="GO:0004386">
    <property type="term" value="F:helicase activity"/>
    <property type="evidence" value="ECO:0007669"/>
    <property type="project" value="UniProtKB-KW"/>
</dbReference>
<dbReference type="PROSITE" id="PS51194">
    <property type="entry name" value="HELICASE_CTER"/>
    <property type="match status" value="1"/>
</dbReference>
<proteinExistence type="predicted"/>
<dbReference type="InterPro" id="IPR027417">
    <property type="entry name" value="P-loop_NTPase"/>
</dbReference>
<gene>
    <name evidence="7" type="ORF">NP493_768g01027</name>
</gene>
<dbReference type="InterPro" id="IPR050474">
    <property type="entry name" value="Hel308_SKI2-like"/>
</dbReference>
<keyword evidence="1" id="KW-0547">Nucleotide-binding</keyword>
<feature type="compositionally biased region" description="Low complexity" evidence="5">
    <location>
        <begin position="539"/>
        <end position="550"/>
    </location>
</feature>
<dbReference type="Pfam" id="PF00271">
    <property type="entry name" value="Helicase_C"/>
    <property type="match status" value="1"/>
</dbReference>
<evidence type="ECO:0000256" key="3">
    <source>
        <dbReference type="ARBA" id="ARBA00022806"/>
    </source>
</evidence>
<keyword evidence="4" id="KW-0067">ATP-binding</keyword>
<evidence type="ECO:0000256" key="4">
    <source>
        <dbReference type="ARBA" id="ARBA00022840"/>
    </source>
</evidence>
<dbReference type="SUPFAM" id="SSF52540">
    <property type="entry name" value="P-loop containing nucleoside triphosphate hydrolases"/>
    <property type="match status" value="1"/>
</dbReference>
<dbReference type="InterPro" id="IPR048960">
    <property type="entry name" value="POLQ-like_helical"/>
</dbReference>
<reference evidence="7" key="1">
    <citation type="journal article" date="2023" name="Mol. Biol. Evol.">
        <title>Third-Generation Sequencing Reveals the Adaptive Role of the Epigenome in Three Deep-Sea Polychaetes.</title>
        <authorList>
            <person name="Perez M."/>
            <person name="Aroh O."/>
            <person name="Sun Y."/>
            <person name="Lan Y."/>
            <person name="Juniper S.K."/>
            <person name="Young C.R."/>
            <person name="Angers B."/>
            <person name="Qian P.Y."/>
        </authorList>
    </citation>
    <scope>NUCLEOTIDE SEQUENCE</scope>
    <source>
        <strain evidence="7">R07B-5</strain>
    </source>
</reference>